<keyword evidence="1 4" id="KW-0808">Transferase</keyword>
<evidence type="ECO:0000259" key="3">
    <source>
        <dbReference type="SMART" id="SM00563"/>
    </source>
</evidence>
<reference evidence="4 5" key="1">
    <citation type="submission" date="2018-06" db="EMBL/GenBank/DDBJ databases">
        <title>Sphaerisporangium craniellae sp. nov., isolated from a marine sponge in the South China Sea.</title>
        <authorList>
            <person name="Li L."/>
        </authorList>
    </citation>
    <scope>NUCLEOTIDE SEQUENCE [LARGE SCALE GENOMIC DNA]</scope>
    <source>
        <strain evidence="4 5">CCTCC AA 208026</strain>
    </source>
</reference>
<dbReference type="CDD" id="cd07989">
    <property type="entry name" value="LPLAT_AGPAT-like"/>
    <property type="match status" value="1"/>
</dbReference>
<dbReference type="SMART" id="SM00563">
    <property type="entry name" value="PlsC"/>
    <property type="match status" value="1"/>
</dbReference>
<name>A0A367FR54_9ACTN</name>
<dbReference type="GO" id="GO:0005886">
    <property type="term" value="C:plasma membrane"/>
    <property type="evidence" value="ECO:0007669"/>
    <property type="project" value="TreeGrafter"/>
</dbReference>
<evidence type="ECO:0000313" key="4">
    <source>
        <dbReference type="EMBL" id="RCG32197.1"/>
    </source>
</evidence>
<dbReference type="OrthoDB" id="9806008at2"/>
<accession>A0A367FR54</accession>
<dbReference type="GO" id="GO:0006654">
    <property type="term" value="P:phosphatidic acid biosynthetic process"/>
    <property type="evidence" value="ECO:0007669"/>
    <property type="project" value="TreeGrafter"/>
</dbReference>
<dbReference type="Pfam" id="PF01553">
    <property type="entry name" value="Acyltransferase"/>
    <property type="match status" value="1"/>
</dbReference>
<keyword evidence="2 4" id="KW-0012">Acyltransferase</keyword>
<evidence type="ECO:0000313" key="5">
    <source>
        <dbReference type="Proteomes" id="UP000253094"/>
    </source>
</evidence>
<organism evidence="4 5">
    <name type="scientific">Sphaerisporangium album</name>
    <dbReference type="NCBI Taxonomy" id="509200"/>
    <lineage>
        <taxon>Bacteria</taxon>
        <taxon>Bacillati</taxon>
        <taxon>Actinomycetota</taxon>
        <taxon>Actinomycetes</taxon>
        <taxon>Streptosporangiales</taxon>
        <taxon>Streptosporangiaceae</taxon>
        <taxon>Sphaerisporangium</taxon>
    </lineage>
</organism>
<sequence length="249" mass="27613">MAHRHDWRSQLSRPGRPPIFWEALVTVIVKSVLLLFTKRDWRGRANVPRTGGVIIAANHLSWTDPLLLAHFTYNNGRWPVYLAKSGVFDIPVIGKIVRACRQIPVFRGSTDAARSLKHAEEALREGSCVIFYPEGTITRDPDYWPMAFKTGVARLALATGAPVIPVAHWGAQELLPYGGKKPRLFPRKTFRVLAGPPVDLSKYQGLPMRGQVLKDATADIMAEVVGLLAELRGEKAPDTPFDESESRAG</sequence>
<dbReference type="PANTHER" id="PTHR10434">
    <property type="entry name" value="1-ACYL-SN-GLYCEROL-3-PHOSPHATE ACYLTRANSFERASE"/>
    <property type="match status" value="1"/>
</dbReference>
<dbReference type="EMBL" id="QOIL01000003">
    <property type="protein sequence ID" value="RCG32197.1"/>
    <property type="molecule type" value="Genomic_DNA"/>
</dbReference>
<protein>
    <submittedName>
        <fullName evidence="4">1-acyl-sn-glycerol-3-phosphate acyltransferase</fullName>
    </submittedName>
</protein>
<dbReference type="PANTHER" id="PTHR10434:SF55">
    <property type="entry name" value="POSSIBLE ACYLTRANSFERASE"/>
    <property type="match status" value="1"/>
</dbReference>
<evidence type="ECO:0000256" key="1">
    <source>
        <dbReference type="ARBA" id="ARBA00022679"/>
    </source>
</evidence>
<dbReference type="SUPFAM" id="SSF69593">
    <property type="entry name" value="Glycerol-3-phosphate (1)-acyltransferase"/>
    <property type="match status" value="1"/>
</dbReference>
<evidence type="ECO:0000256" key="2">
    <source>
        <dbReference type="ARBA" id="ARBA00023315"/>
    </source>
</evidence>
<proteinExistence type="predicted"/>
<gene>
    <name evidence="4" type="ORF">DQ384_06745</name>
</gene>
<keyword evidence="5" id="KW-1185">Reference proteome</keyword>
<dbReference type="AlphaFoldDB" id="A0A367FR54"/>
<comment type="caution">
    <text evidence="4">The sequence shown here is derived from an EMBL/GenBank/DDBJ whole genome shotgun (WGS) entry which is preliminary data.</text>
</comment>
<feature type="domain" description="Phospholipid/glycerol acyltransferase" evidence="3">
    <location>
        <begin position="53"/>
        <end position="171"/>
    </location>
</feature>
<dbReference type="GO" id="GO:0003841">
    <property type="term" value="F:1-acylglycerol-3-phosphate O-acyltransferase activity"/>
    <property type="evidence" value="ECO:0007669"/>
    <property type="project" value="TreeGrafter"/>
</dbReference>
<dbReference type="Proteomes" id="UP000253094">
    <property type="component" value="Unassembled WGS sequence"/>
</dbReference>
<dbReference type="InterPro" id="IPR002123">
    <property type="entry name" value="Plipid/glycerol_acylTrfase"/>
</dbReference>